<dbReference type="PROSITE" id="PS50012">
    <property type="entry name" value="RCC1_3"/>
    <property type="match status" value="6"/>
</dbReference>
<feature type="repeat" description="RCC1" evidence="1">
    <location>
        <begin position="312"/>
        <end position="362"/>
    </location>
</feature>
<dbReference type="GO" id="GO:0019843">
    <property type="term" value="F:rRNA binding"/>
    <property type="evidence" value="ECO:0007669"/>
    <property type="project" value="TreeGrafter"/>
</dbReference>
<feature type="repeat" description="RCC1" evidence="1">
    <location>
        <begin position="153"/>
        <end position="205"/>
    </location>
</feature>
<dbReference type="SUPFAM" id="SSF50985">
    <property type="entry name" value="RCC1/BLIP-II"/>
    <property type="match status" value="1"/>
</dbReference>
<dbReference type="Pfam" id="PF00415">
    <property type="entry name" value="RCC1"/>
    <property type="match status" value="2"/>
</dbReference>
<gene>
    <name evidence="3" type="primary">LOC115230825</name>
</gene>
<dbReference type="InterPro" id="IPR000408">
    <property type="entry name" value="Reg_chr_condens"/>
</dbReference>
<dbReference type="InterPro" id="IPR009091">
    <property type="entry name" value="RCC1/BLIP-II"/>
</dbReference>
<protein>
    <submittedName>
        <fullName evidence="3">RCC1-like G exchanging factor-like protein</fullName>
    </submittedName>
</protein>
<feature type="repeat" description="RCC1" evidence="1">
    <location>
        <begin position="98"/>
        <end position="152"/>
    </location>
</feature>
<dbReference type="RefSeq" id="XP_036355727.1">
    <property type="nucleotide sequence ID" value="XM_036499834.1"/>
</dbReference>
<dbReference type="PANTHER" id="PTHR46337:SF1">
    <property type="entry name" value="RCC1-LIKE G EXCHANGING FACTOR-LIKE PROTEIN"/>
    <property type="match status" value="1"/>
</dbReference>
<dbReference type="PANTHER" id="PTHR46337">
    <property type="entry name" value="RCC1-LIKE G EXCHANGING FACTOR-LIKE PROTEIN"/>
    <property type="match status" value="1"/>
</dbReference>
<reference evidence="3" key="1">
    <citation type="submission" date="2025-08" db="UniProtKB">
        <authorList>
            <consortium name="RefSeq"/>
        </authorList>
    </citation>
    <scope>IDENTIFICATION</scope>
</reference>
<sequence length="364" mass="39043">KKRILVKSIPAPLKFVFDKETQPQHIALGYGFTLVCANKSKKQYLKGFGINSSSQVGPQTSKSDIDFLIKPTNIHLPESLPIIGLAAGKAHSIVACKDRLFTFGNNCYGQCGRAVIEGEIYKHSNVVHSVPVESGVRGVTCGCDHSVLVTEKGDLFSCGWGADGQTGHGHYENTHVFSPVLGDTEGVDIIKVVSAGDTNLALSRDGEIFGWGNSEYDQLRIPSMEPQINVSRHIPLKIGKVVDIACNCTACIALNKSGEVFVWGYGILGLGGMVSSVKEPTELPRTLFGKPSSNVTAVFGGSSAFAVVNNLGNAYIWGKNKNGSLGLGNSKENQYFPFRLPISGKVLNVVFGFEHTSAIVKQNI</sequence>
<name>A0A7E6ELP0_9MOLL</name>
<feature type="repeat" description="RCC1" evidence="1">
    <location>
        <begin position="206"/>
        <end position="257"/>
    </location>
</feature>
<dbReference type="KEGG" id="osn:115230825"/>
<evidence type="ECO:0000313" key="3">
    <source>
        <dbReference type="RefSeq" id="XP_036355727.1"/>
    </source>
</evidence>
<evidence type="ECO:0000256" key="1">
    <source>
        <dbReference type="PROSITE-ProRule" id="PRU00235"/>
    </source>
</evidence>
<accession>A0A7E6ELP0</accession>
<dbReference type="PRINTS" id="PR00633">
    <property type="entry name" value="RCCNDNSATION"/>
</dbReference>
<proteinExistence type="predicted"/>
<feature type="repeat" description="RCC1" evidence="1">
    <location>
        <begin position="258"/>
        <end position="310"/>
    </location>
</feature>
<dbReference type="AlphaFoldDB" id="A0A7E6ELP0"/>
<evidence type="ECO:0000313" key="2">
    <source>
        <dbReference type="Proteomes" id="UP000515154"/>
    </source>
</evidence>
<dbReference type="GO" id="GO:0005085">
    <property type="term" value="F:guanyl-nucleotide exchange factor activity"/>
    <property type="evidence" value="ECO:0007669"/>
    <property type="project" value="TreeGrafter"/>
</dbReference>
<dbReference type="Gene3D" id="2.130.10.30">
    <property type="entry name" value="Regulator of chromosome condensation 1/beta-lactamase-inhibitor protein II"/>
    <property type="match status" value="2"/>
</dbReference>
<dbReference type="GO" id="GO:0070131">
    <property type="term" value="P:positive regulation of mitochondrial translation"/>
    <property type="evidence" value="ECO:0007669"/>
    <property type="project" value="TreeGrafter"/>
</dbReference>
<feature type="repeat" description="RCC1" evidence="1">
    <location>
        <begin position="43"/>
        <end position="98"/>
    </location>
</feature>
<keyword evidence="2" id="KW-1185">Reference proteome</keyword>
<dbReference type="PROSITE" id="PS00626">
    <property type="entry name" value="RCC1_2"/>
    <property type="match status" value="1"/>
</dbReference>
<dbReference type="Proteomes" id="UP000515154">
    <property type="component" value="Unplaced"/>
</dbReference>
<dbReference type="InterPro" id="IPR053035">
    <property type="entry name" value="Mitochondrial_GEF_domain"/>
</dbReference>
<dbReference type="GO" id="GO:0005743">
    <property type="term" value="C:mitochondrial inner membrane"/>
    <property type="evidence" value="ECO:0007669"/>
    <property type="project" value="TreeGrafter"/>
</dbReference>
<organism evidence="2 3">
    <name type="scientific">Octopus sinensis</name>
    <name type="common">East Asian common octopus</name>
    <dbReference type="NCBI Taxonomy" id="2607531"/>
    <lineage>
        <taxon>Eukaryota</taxon>
        <taxon>Metazoa</taxon>
        <taxon>Spiralia</taxon>
        <taxon>Lophotrochozoa</taxon>
        <taxon>Mollusca</taxon>
        <taxon>Cephalopoda</taxon>
        <taxon>Coleoidea</taxon>
        <taxon>Octopodiformes</taxon>
        <taxon>Octopoda</taxon>
        <taxon>Incirrata</taxon>
        <taxon>Octopodidae</taxon>
        <taxon>Octopus</taxon>
    </lineage>
</organism>
<feature type="non-terminal residue" evidence="3">
    <location>
        <position position="1"/>
    </location>
</feature>